<protein>
    <submittedName>
        <fullName evidence="5">Uncharacterized protein</fullName>
    </submittedName>
</protein>
<dbReference type="PANTHER" id="PTHR44889:SF1">
    <property type="entry name" value="INACTIVE HYDROXYSTEROID DEHYDROGENASE-LIKE PROTEIN 1"/>
    <property type="match status" value="1"/>
</dbReference>
<comment type="similarity">
    <text evidence="4">Belongs to the short-chain dehydrogenases/reductases (SDR) family. 17-beta-HSD 3 subfamily.</text>
</comment>
<dbReference type="PANTHER" id="PTHR44889">
    <property type="entry name" value="INACTIVE HYDROXYSTEROID DEHYDROGENASE-LIKE PROTEIN 1"/>
    <property type="match status" value="1"/>
</dbReference>
<accession>A0AAE1FZL9</accession>
<evidence type="ECO:0000256" key="3">
    <source>
        <dbReference type="ARBA" id="ARBA00023128"/>
    </source>
</evidence>
<comment type="subcellular location">
    <subcellularLocation>
        <location evidence="1">Mitochondrion</location>
    </subcellularLocation>
</comment>
<name>A0AAE1FZL9_PETCI</name>
<evidence type="ECO:0000313" key="5">
    <source>
        <dbReference type="EMBL" id="KAK3882421.1"/>
    </source>
</evidence>
<evidence type="ECO:0000256" key="1">
    <source>
        <dbReference type="ARBA" id="ARBA00004173"/>
    </source>
</evidence>
<comment type="caution">
    <text evidence="5">The sequence shown here is derived from an EMBL/GenBank/DDBJ whole genome shotgun (WGS) entry which is preliminary data.</text>
</comment>
<keyword evidence="6" id="KW-1185">Reference proteome</keyword>
<keyword evidence="3" id="KW-0496">Mitochondrion</keyword>
<evidence type="ECO:0000256" key="2">
    <source>
        <dbReference type="ARBA" id="ARBA00022857"/>
    </source>
</evidence>
<dbReference type="EMBL" id="JAWQEG010001097">
    <property type="protein sequence ID" value="KAK3882421.1"/>
    <property type="molecule type" value="Genomic_DNA"/>
</dbReference>
<dbReference type="InterPro" id="IPR052149">
    <property type="entry name" value="17-beta-HSD3-like"/>
</dbReference>
<gene>
    <name evidence="5" type="ORF">Pcinc_013195</name>
</gene>
<dbReference type="Proteomes" id="UP001286313">
    <property type="component" value="Unassembled WGS sequence"/>
</dbReference>
<proteinExistence type="inferred from homology"/>
<sequence>MAETIDSARWLIRDVLKGLREVEEALAIIGLIYVGKKVMQVTLELLGGLRTHVLPRLMPKRYEPPSGSWAVVTGGDQWTRQGYTKALIEKGVNVLLLSNYFIAEDAVAYQTCKTKESPELQICAGARGEVRVLQMDRIEWRVNDILTYLEEMDITTLVWCPEEVRYPYDNTWEWSESIELLTVLVKQFVRKTGMRQQSGAIVLVSTQPHVQSYIKSNARSLGEYLSKRNIHNIKIQTVIPFYPSHHVTNIPFLQYFFHYILGPYDETFASSALATIGHTSTTSGHWFHAIMNWLVQQGPTYMPLGFYAFFCYYNVEGRFRSGQ</sequence>
<reference evidence="5" key="1">
    <citation type="submission" date="2023-10" db="EMBL/GenBank/DDBJ databases">
        <title>Genome assemblies of two species of porcelain crab, Petrolisthes cinctipes and Petrolisthes manimaculis (Anomura: Porcellanidae).</title>
        <authorList>
            <person name="Angst P."/>
        </authorList>
    </citation>
    <scope>NUCLEOTIDE SEQUENCE</scope>
    <source>
        <strain evidence="5">PB745_01</strain>
        <tissue evidence="5">Gill</tissue>
    </source>
</reference>
<dbReference type="GO" id="GO:0005739">
    <property type="term" value="C:mitochondrion"/>
    <property type="evidence" value="ECO:0007669"/>
    <property type="project" value="UniProtKB-SubCell"/>
</dbReference>
<organism evidence="5 6">
    <name type="scientific">Petrolisthes cinctipes</name>
    <name type="common">Flat porcelain crab</name>
    <dbReference type="NCBI Taxonomy" id="88211"/>
    <lineage>
        <taxon>Eukaryota</taxon>
        <taxon>Metazoa</taxon>
        <taxon>Ecdysozoa</taxon>
        <taxon>Arthropoda</taxon>
        <taxon>Crustacea</taxon>
        <taxon>Multicrustacea</taxon>
        <taxon>Malacostraca</taxon>
        <taxon>Eumalacostraca</taxon>
        <taxon>Eucarida</taxon>
        <taxon>Decapoda</taxon>
        <taxon>Pleocyemata</taxon>
        <taxon>Anomura</taxon>
        <taxon>Galatheoidea</taxon>
        <taxon>Porcellanidae</taxon>
        <taxon>Petrolisthes</taxon>
    </lineage>
</organism>
<keyword evidence="2" id="KW-0521">NADP</keyword>
<evidence type="ECO:0000256" key="4">
    <source>
        <dbReference type="ARBA" id="ARBA00038261"/>
    </source>
</evidence>
<evidence type="ECO:0000313" key="6">
    <source>
        <dbReference type="Proteomes" id="UP001286313"/>
    </source>
</evidence>
<dbReference type="AlphaFoldDB" id="A0AAE1FZL9"/>